<dbReference type="EMBL" id="JAJEPS010000002">
    <property type="protein sequence ID" value="MCC2125369.1"/>
    <property type="molecule type" value="Genomic_DNA"/>
</dbReference>
<feature type="transmembrane region" description="Helical" evidence="6">
    <location>
        <begin position="41"/>
        <end position="71"/>
    </location>
</feature>
<feature type="transmembrane region" description="Helical" evidence="6">
    <location>
        <begin position="442"/>
        <end position="460"/>
    </location>
</feature>
<feature type="transmembrane region" description="Helical" evidence="6">
    <location>
        <begin position="184"/>
        <end position="205"/>
    </location>
</feature>
<feature type="transmembrane region" description="Helical" evidence="6">
    <location>
        <begin position="268"/>
        <end position="288"/>
    </location>
</feature>
<comment type="subcellular location">
    <subcellularLocation>
        <location evidence="1">Cell membrane</location>
        <topology evidence="1">Multi-pass membrane protein</topology>
    </subcellularLocation>
</comment>
<keyword evidence="3 6" id="KW-0812">Transmembrane</keyword>
<reference evidence="7 8" key="1">
    <citation type="submission" date="2021-10" db="EMBL/GenBank/DDBJ databases">
        <title>Anaerobic single-cell dispensing facilitates the cultivation of human gut bacteria.</title>
        <authorList>
            <person name="Afrizal A."/>
        </authorList>
    </citation>
    <scope>NUCLEOTIDE SEQUENCE [LARGE SCALE GENOMIC DNA]</scope>
    <source>
        <strain evidence="7 8">CLA-AA-H276</strain>
    </source>
</reference>
<keyword evidence="8" id="KW-1185">Reference proteome</keyword>
<feature type="transmembrane region" description="Helical" evidence="6">
    <location>
        <begin position="92"/>
        <end position="111"/>
    </location>
</feature>
<evidence type="ECO:0000256" key="6">
    <source>
        <dbReference type="SAM" id="Phobius"/>
    </source>
</evidence>
<feature type="transmembrane region" description="Helical" evidence="6">
    <location>
        <begin position="309"/>
        <end position="334"/>
    </location>
</feature>
<name>A0AAE3A6D6_9FIRM</name>
<evidence type="ECO:0000256" key="3">
    <source>
        <dbReference type="ARBA" id="ARBA00022692"/>
    </source>
</evidence>
<feature type="transmembrane region" description="Helical" evidence="6">
    <location>
        <begin position="123"/>
        <end position="144"/>
    </location>
</feature>
<keyword evidence="2" id="KW-1003">Cell membrane</keyword>
<evidence type="ECO:0000256" key="4">
    <source>
        <dbReference type="ARBA" id="ARBA00022989"/>
    </source>
</evidence>
<dbReference type="InterPro" id="IPR050833">
    <property type="entry name" value="Poly_Biosynth_Transport"/>
</dbReference>
<organism evidence="7 8">
    <name type="scientific">Hominiventricola filiformis</name>
    <dbReference type="NCBI Taxonomy" id="2885352"/>
    <lineage>
        <taxon>Bacteria</taxon>
        <taxon>Bacillati</taxon>
        <taxon>Bacillota</taxon>
        <taxon>Clostridia</taxon>
        <taxon>Lachnospirales</taxon>
        <taxon>Lachnospiraceae</taxon>
        <taxon>Hominiventricola</taxon>
    </lineage>
</organism>
<dbReference type="Proteomes" id="UP001198220">
    <property type="component" value="Unassembled WGS sequence"/>
</dbReference>
<evidence type="ECO:0000313" key="8">
    <source>
        <dbReference type="Proteomes" id="UP001198220"/>
    </source>
</evidence>
<protein>
    <recommendedName>
        <fullName evidence="9">Polysaccharide biosynthesis protein</fullName>
    </recommendedName>
</protein>
<dbReference type="RefSeq" id="WP_308458814.1">
    <property type="nucleotide sequence ID" value="NZ_JAJEPS010000002.1"/>
</dbReference>
<feature type="transmembrane region" description="Helical" evidence="6">
    <location>
        <begin position="402"/>
        <end position="421"/>
    </location>
</feature>
<evidence type="ECO:0000256" key="5">
    <source>
        <dbReference type="ARBA" id="ARBA00023136"/>
    </source>
</evidence>
<comment type="caution">
    <text evidence="7">The sequence shown here is derived from an EMBL/GenBank/DDBJ whole genome shotgun (WGS) entry which is preliminary data.</text>
</comment>
<gene>
    <name evidence="7" type="ORF">LKD36_04150</name>
</gene>
<evidence type="ECO:0000256" key="1">
    <source>
        <dbReference type="ARBA" id="ARBA00004651"/>
    </source>
</evidence>
<accession>A0AAE3A6D6</accession>
<evidence type="ECO:0000256" key="2">
    <source>
        <dbReference type="ARBA" id="ARBA00022475"/>
    </source>
</evidence>
<feature type="transmembrane region" description="Helical" evidence="6">
    <location>
        <begin position="377"/>
        <end position="396"/>
    </location>
</feature>
<evidence type="ECO:0008006" key="9">
    <source>
        <dbReference type="Google" id="ProtNLM"/>
    </source>
</evidence>
<keyword evidence="4 6" id="KW-1133">Transmembrane helix</keyword>
<evidence type="ECO:0000313" key="7">
    <source>
        <dbReference type="EMBL" id="MCC2125369.1"/>
    </source>
</evidence>
<sequence>MEKRNSLALMSSTISMAAQVIYLLVNFVLRRFFIQYFGMEILGINGVLADVLNTLSLAELGIQSAITFRLYEPLAKGRMDEVNEIVTLFRKLYWLIGCFFIVAGFVCMPFLGLVVKDVQLSMGYIRIAFFLQLMVSASTYFLAYKRTLLYADQKQYLCSLVDIVCNIGFAAAKFGIIICTGNYFFYLMVQIIQNVISNLIVHVICKRQYQNLNERAEVSAELKKNLFSDVKNVFTSKLATYVYGSTDNLVISAFISTVSVGYLSSYKYITSCLMSIVYYMMIPIQPMIGNYLVDESVERSRTLFRNYTFVRYFLAMILLIPAVCLSDAFISLWIGGDYTMNAMITYLLVADTYISIVYGPTGEYINARGLFAKEKKIMILAAVLNIVLSVAGTFVIGIYGVLLGTVVCQIVLWIGKSSIVFKDIFHMRPVEYLAYWLEQGKGLVLFILTAWIGRMFTASVLPEPGIVSFVVKGAVLVMFSFLVLTVCYRKTSGYGYVMRIKNMVLNKLKRGK</sequence>
<feature type="transmembrane region" description="Helical" evidence="6">
    <location>
        <begin position="346"/>
        <end position="365"/>
    </location>
</feature>
<feature type="transmembrane region" description="Helical" evidence="6">
    <location>
        <begin position="466"/>
        <end position="488"/>
    </location>
</feature>
<feature type="transmembrane region" description="Helical" evidence="6">
    <location>
        <begin position="156"/>
        <end position="178"/>
    </location>
</feature>
<dbReference type="GO" id="GO:0005886">
    <property type="term" value="C:plasma membrane"/>
    <property type="evidence" value="ECO:0007669"/>
    <property type="project" value="UniProtKB-SubCell"/>
</dbReference>
<dbReference type="PANTHER" id="PTHR30250:SF26">
    <property type="entry name" value="PSMA PROTEIN"/>
    <property type="match status" value="1"/>
</dbReference>
<proteinExistence type="predicted"/>
<dbReference type="PANTHER" id="PTHR30250">
    <property type="entry name" value="PST FAMILY PREDICTED COLANIC ACID TRANSPORTER"/>
    <property type="match status" value="1"/>
</dbReference>
<feature type="transmembrane region" description="Helical" evidence="6">
    <location>
        <begin position="7"/>
        <end position="29"/>
    </location>
</feature>
<keyword evidence="5 6" id="KW-0472">Membrane</keyword>
<dbReference type="AlphaFoldDB" id="A0AAE3A6D6"/>
<feature type="transmembrane region" description="Helical" evidence="6">
    <location>
        <begin position="241"/>
        <end position="262"/>
    </location>
</feature>